<protein>
    <submittedName>
        <fullName evidence="2">Uncharacterized protein</fullName>
    </submittedName>
</protein>
<dbReference type="Proteomes" id="UP000664521">
    <property type="component" value="Unassembled WGS sequence"/>
</dbReference>
<reference evidence="2" key="1">
    <citation type="submission" date="2021-03" db="EMBL/GenBank/DDBJ databases">
        <authorList>
            <person name="Tagirdzhanova G."/>
        </authorList>
    </citation>
    <scope>NUCLEOTIDE SEQUENCE</scope>
</reference>
<name>A0A8H3I1A2_9LECA</name>
<sequence length="254" mass="27660">MYVVEMLALAALISLGAASSNAAFTTSAPSDVVVRCRISKKITASCWKSLSMDSYMQHWNRTTTTCGENELWANCFMREAIGQEVEGFGCAQVGPNTCPDPEQAFGVTQGSAETFYGAYSIWCKSCPNVNDEGQGKRQQLRFSIALQQYITNLYDSVGTNNGSAIVRDTYRSMKPPITGSLILRDMLLRHAEDARNRSLALVLSQSMPGKGLKISDESFAPKIVEQVLSVVLEHIMTNFTDGSCSLLATGGKLI</sequence>
<feature type="signal peptide" evidence="1">
    <location>
        <begin position="1"/>
        <end position="18"/>
    </location>
</feature>
<comment type="caution">
    <text evidence="2">The sequence shown here is derived from an EMBL/GenBank/DDBJ whole genome shotgun (WGS) entry which is preliminary data.</text>
</comment>
<dbReference type="EMBL" id="CAJPDS010000001">
    <property type="protein sequence ID" value="CAF9903370.1"/>
    <property type="molecule type" value="Genomic_DNA"/>
</dbReference>
<dbReference type="OrthoDB" id="5375659at2759"/>
<dbReference type="AlphaFoldDB" id="A0A8H3I1A2"/>
<keyword evidence="3" id="KW-1185">Reference proteome</keyword>
<evidence type="ECO:0000256" key="1">
    <source>
        <dbReference type="SAM" id="SignalP"/>
    </source>
</evidence>
<evidence type="ECO:0000313" key="2">
    <source>
        <dbReference type="EMBL" id="CAF9903370.1"/>
    </source>
</evidence>
<organism evidence="2 3">
    <name type="scientific">Heterodermia speciosa</name>
    <dbReference type="NCBI Taxonomy" id="116794"/>
    <lineage>
        <taxon>Eukaryota</taxon>
        <taxon>Fungi</taxon>
        <taxon>Dikarya</taxon>
        <taxon>Ascomycota</taxon>
        <taxon>Pezizomycotina</taxon>
        <taxon>Lecanoromycetes</taxon>
        <taxon>OSLEUM clade</taxon>
        <taxon>Lecanoromycetidae</taxon>
        <taxon>Caliciales</taxon>
        <taxon>Physciaceae</taxon>
        <taxon>Heterodermia</taxon>
    </lineage>
</organism>
<keyword evidence="1" id="KW-0732">Signal</keyword>
<evidence type="ECO:0000313" key="3">
    <source>
        <dbReference type="Proteomes" id="UP000664521"/>
    </source>
</evidence>
<feature type="chain" id="PRO_5034446647" evidence="1">
    <location>
        <begin position="19"/>
        <end position="254"/>
    </location>
</feature>
<gene>
    <name evidence="2" type="ORF">HETSPECPRED_000237</name>
</gene>
<proteinExistence type="predicted"/>
<accession>A0A8H3I1A2</accession>